<dbReference type="EMBL" id="MU277231">
    <property type="protein sequence ID" value="KAI0058875.1"/>
    <property type="molecule type" value="Genomic_DNA"/>
</dbReference>
<protein>
    <submittedName>
        <fullName evidence="1">Uncharacterized protein</fullName>
    </submittedName>
</protein>
<reference evidence="1" key="1">
    <citation type="submission" date="2021-03" db="EMBL/GenBank/DDBJ databases">
        <authorList>
            <consortium name="DOE Joint Genome Institute"/>
            <person name="Ahrendt S."/>
            <person name="Looney B.P."/>
            <person name="Miyauchi S."/>
            <person name="Morin E."/>
            <person name="Drula E."/>
            <person name="Courty P.E."/>
            <person name="Chicoki N."/>
            <person name="Fauchery L."/>
            <person name="Kohler A."/>
            <person name="Kuo A."/>
            <person name="Labutti K."/>
            <person name="Pangilinan J."/>
            <person name="Lipzen A."/>
            <person name="Riley R."/>
            <person name="Andreopoulos W."/>
            <person name="He G."/>
            <person name="Johnson J."/>
            <person name="Barry K.W."/>
            <person name="Grigoriev I.V."/>
            <person name="Nagy L."/>
            <person name="Hibbett D."/>
            <person name="Henrissat B."/>
            <person name="Matheny P.B."/>
            <person name="Labbe J."/>
            <person name="Martin F."/>
        </authorList>
    </citation>
    <scope>NUCLEOTIDE SEQUENCE</scope>
    <source>
        <strain evidence="1">HHB10654</strain>
    </source>
</reference>
<sequence>MSPWFLRDPSPALTDLLALPTSTLDKPLTFQCTPGKLTTLGKLHQFPLEIIVAIFDQIDRLQGACSSCVANALLCTLGQRRLEELRSSARPQNRDLPPGLLTAKEFREAEAWAPEELGGESSLFSVASRAYDRGGFRFPDSSDLLHTFRAAVPRAELGKFEEMACIRPTYAEEKDWVLCNLSKKEYLTGLPANGPYVQGKTGLGAAVVSQIGWSSDASCGFKHDAHFHKGPWAGDRFKITTMDRFPDVESWKDASERVVSEIAQIWEGEHGDKWRSMLMHDP</sequence>
<name>A0ACB8SSE8_9AGAM</name>
<keyword evidence="2" id="KW-1185">Reference proteome</keyword>
<evidence type="ECO:0000313" key="2">
    <source>
        <dbReference type="Proteomes" id="UP000814140"/>
    </source>
</evidence>
<accession>A0ACB8SSE8</accession>
<evidence type="ECO:0000313" key="1">
    <source>
        <dbReference type="EMBL" id="KAI0058875.1"/>
    </source>
</evidence>
<organism evidence="1 2">
    <name type="scientific">Artomyces pyxidatus</name>
    <dbReference type="NCBI Taxonomy" id="48021"/>
    <lineage>
        <taxon>Eukaryota</taxon>
        <taxon>Fungi</taxon>
        <taxon>Dikarya</taxon>
        <taxon>Basidiomycota</taxon>
        <taxon>Agaricomycotina</taxon>
        <taxon>Agaricomycetes</taxon>
        <taxon>Russulales</taxon>
        <taxon>Auriscalpiaceae</taxon>
        <taxon>Artomyces</taxon>
    </lineage>
</organism>
<dbReference type="Proteomes" id="UP000814140">
    <property type="component" value="Unassembled WGS sequence"/>
</dbReference>
<gene>
    <name evidence="1" type="ORF">BV25DRAFT_1829624</name>
</gene>
<reference evidence="1" key="2">
    <citation type="journal article" date="2022" name="New Phytol.">
        <title>Evolutionary transition to the ectomycorrhizal habit in the genomes of a hyperdiverse lineage of mushroom-forming fungi.</title>
        <authorList>
            <person name="Looney B."/>
            <person name="Miyauchi S."/>
            <person name="Morin E."/>
            <person name="Drula E."/>
            <person name="Courty P.E."/>
            <person name="Kohler A."/>
            <person name="Kuo A."/>
            <person name="LaButti K."/>
            <person name="Pangilinan J."/>
            <person name="Lipzen A."/>
            <person name="Riley R."/>
            <person name="Andreopoulos W."/>
            <person name="He G."/>
            <person name="Johnson J."/>
            <person name="Nolan M."/>
            <person name="Tritt A."/>
            <person name="Barry K.W."/>
            <person name="Grigoriev I.V."/>
            <person name="Nagy L.G."/>
            <person name="Hibbett D."/>
            <person name="Henrissat B."/>
            <person name="Matheny P.B."/>
            <person name="Labbe J."/>
            <person name="Martin F.M."/>
        </authorList>
    </citation>
    <scope>NUCLEOTIDE SEQUENCE</scope>
    <source>
        <strain evidence="1">HHB10654</strain>
    </source>
</reference>
<comment type="caution">
    <text evidence="1">The sequence shown here is derived from an EMBL/GenBank/DDBJ whole genome shotgun (WGS) entry which is preliminary data.</text>
</comment>
<proteinExistence type="predicted"/>